<reference evidence="1" key="1">
    <citation type="submission" date="2018-08" db="EMBL/GenBank/DDBJ databases">
        <title>Identification of Burkholderia cepacia strains that express a Burkholderia pseudomallei-like capsular polysaccharide.</title>
        <authorList>
            <person name="Burtnick M.N."/>
            <person name="Vongsouvath M."/>
            <person name="Newton P."/>
            <person name="Wuthiekanun V."/>
            <person name="Limmathurotsakul D."/>
            <person name="Brett P.J."/>
            <person name="Chantratita N."/>
            <person name="Dance D.A."/>
        </authorList>
    </citation>
    <scope>NUCLEOTIDE SEQUENCE</scope>
    <source>
        <strain evidence="1">SBXCC001</strain>
    </source>
</reference>
<dbReference type="AlphaFoldDB" id="A0AAW9CT39"/>
<protein>
    <submittedName>
        <fullName evidence="1">Uncharacterized protein</fullName>
    </submittedName>
</protein>
<evidence type="ECO:0000313" key="2">
    <source>
        <dbReference type="Proteomes" id="UP001272137"/>
    </source>
</evidence>
<dbReference type="Proteomes" id="UP001272137">
    <property type="component" value="Unassembled WGS sequence"/>
</dbReference>
<accession>A0AAW9CT39</accession>
<evidence type="ECO:0000313" key="1">
    <source>
        <dbReference type="EMBL" id="MDW9253820.1"/>
    </source>
</evidence>
<gene>
    <name evidence="1" type="ORF">C7S16_0720</name>
</gene>
<organism evidence="1 2">
    <name type="scientific">Burkholderia thailandensis</name>
    <dbReference type="NCBI Taxonomy" id="57975"/>
    <lineage>
        <taxon>Bacteria</taxon>
        <taxon>Pseudomonadati</taxon>
        <taxon>Pseudomonadota</taxon>
        <taxon>Betaproteobacteria</taxon>
        <taxon>Burkholderiales</taxon>
        <taxon>Burkholderiaceae</taxon>
        <taxon>Burkholderia</taxon>
        <taxon>pseudomallei group</taxon>
    </lineage>
</organism>
<sequence>MPPVRKQVAASETGRKATAATLLLGGLAIEAGAAAPAE</sequence>
<proteinExistence type="predicted"/>
<dbReference type="EMBL" id="QXCT01000002">
    <property type="protein sequence ID" value="MDW9253820.1"/>
    <property type="molecule type" value="Genomic_DNA"/>
</dbReference>
<comment type="caution">
    <text evidence="1">The sequence shown here is derived from an EMBL/GenBank/DDBJ whole genome shotgun (WGS) entry which is preliminary data.</text>
</comment>
<name>A0AAW9CT39_BURTH</name>